<reference evidence="2 3" key="1">
    <citation type="submission" date="2019-03" db="EMBL/GenBank/DDBJ databases">
        <title>First draft genome of Liparis tanakae, snailfish: a comprehensive survey of snailfish specific genes.</title>
        <authorList>
            <person name="Kim W."/>
            <person name="Song I."/>
            <person name="Jeong J.-H."/>
            <person name="Kim D."/>
            <person name="Kim S."/>
            <person name="Ryu S."/>
            <person name="Song J.Y."/>
            <person name="Lee S.K."/>
        </authorList>
    </citation>
    <scope>NUCLEOTIDE SEQUENCE [LARGE SCALE GENOMIC DNA]</scope>
    <source>
        <tissue evidence="2">Muscle</tissue>
    </source>
</reference>
<evidence type="ECO:0000313" key="3">
    <source>
        <dbReference type="Proteomes" id="UP000314294"/>
    </source>
</evidence>
<evidence type="ECO:0000256" key="1">
    <source>
        <dbReference type="SAM" id="MobiDB-lite"/>
    </source>
</evidence>
<gene>
    <name evidence="2" type="ORF">EYF80_060251</name>
</gene>
<name>A0A4Z2EM07_9TELE</name>
<dbReference type="AlphaFoldDB" id="A0A4Z2EM07"/>
<accession>A0A4Z2EM07</accession>
<sequence length="90" mass="9344">MEILKGRSRAEGRASHPPLAAARVPLSKRRASKEPSGCVTTGKELFFQHLLTDLGSAAGPPGALIGCRSSLRCSSSLVHEAGGLSLMDTS</sequence>
<evidence type="ECO:0000313" key="2">
    <source>
        <dbReference type="EMBL" id="TNN29601.1"/>
    </source>
</evidence>
<feature type="region of interest" description="Disordered" evidence="1">
    <location>
        <begin position="1"/>
        <end position="37"/>
    </location>
</feature>
<organism evidence="2 3">
    <name type="scientific">Liparis tanakae</name>
    <name type="common">Tanaka's snailfish</name>
    <dbReference type="NCBI Taxonomy" id="230148"/>
    <lineage>
        <taxon>Eukaryota</taxon>
        <taxon>Metazoa</taxon>
        <taxon>Chordata</taxon>
        <taxon>Craniata</taxon>
        <taxon>Vertebrata</taxon>
        <taxon>Euteleostomi</taxon>
        <taxon>Actinopterygii</taxon>
        <taxon>Neopterygii</taxon>
        <taxon>Teleostei</taxon>
        <taxon>Neoteleostei</taxon>
        <taxon>Acanthomorphata</taxon>
        <taxon>Eupercaria</taxon>
        <taxon>Perciformes</taxon>
        <taxon>Cottioidei</taxon>
        <taxon>Cottales</taxon>
        <taxon>Liparidae</taxon>
        <taxon>Liparis</taxon>
    </lineage>
</organism>
<keyword evidence="3" id="KW-1185">Reference proteome</keyword>
<dbReference type="EMBL" id="SRLO01005448">
    <property type="protein sequence ID" value="TNN29601.1"/>
    <property type="molecule type" value="Genomic_DNA"/>
</dbReference>
<dbReference type="Proteomes" id="UP000314294">
    <property type="component" value="Unassembled WGS sequence"/>
</dbReference>
<comment type="caution">
    <text evidence="2">The sequence shown here is derived from an EMBL/GenBank/DDBJ whole genome shotgun (WGS) entry which is preliminary data.</text>
</comment>
<feature type="compositionally biased region" description="Basic and acidic residues" evidence="1">
    <location>
        <begin position="1"/>
        <end position="14"/>
    </location>
</feature>
<protein>
    <submittedName>
        <fullName evidence="2">Uncharacterized protein</fullName>
    </submittedName>
</protein>
<proteinExistence type="predicted"/>